<organism evidence="2 3">
    <name type="scientific">Pseudomonas neustonica</name>
    <dbReference type="NCBI Taxonomy" id="2487346"/>
    <lineage>
        <taxon>Bacteria</taxon>
        <taxon>Pseudomonadati</taxon>
        <taxon>Pseudomonadota</taxon>
        <taxon>Gammaproteobacteria</taxon>
        <taxon>Pseudomonadales</taxon>
        <taxon>Pseudomonadaceae</taxon>
        <taxon>Pseudomonas</taxon>
    </lineage>
</organism>
<dbReference type="EMBL" id="RKKU01000006">
    <property type="protein sequence ID" value="ROZ85814.1"/>
    <property type="molecule type" value="Genomic_DNA"/>
</dbReference>
<keyword evidence="3" id="KW-1185">Reference proteome</keyword>
<comment type="caution">
    <text evidence="2">The sequence shown here is derived from an EMBL/GenBank/DDBJ whole genome shotgun (WGS) entry which is preliminary data.</text>
</comment>
<reference evidence="2 3" key="1">
    <citation type="submission" date="2018-11" db="EMBL/GenBank/DDBJ databases">
        <authorList>
            <person name="Jang G.I."/>
            <person name="Hwang C.Y."/>
        </authorList>
    </citation>
    <scope>NUCLEOTIDE SEQUENCE [LARGE SCALE GENOMIC DNA]</scope>
    <source>
        <strain evidence="2 3">SSM26</strain>
    </source>
</reference>
<accession>A0ABX9XJ97</accession>
<evidence type="ECO:0000313" key="2">
    <source>
        <dbReference type="EMBL" id="ROZ85814.1"/>
    </source>
</evidence>
<dbReference type="Proteomes" id="UP000275199">
    <property type="component" value="Unassembled WGS sequence"/>
</dbReference>
<dbReference type="NCBIfam" id="TIGR03354">
    <property type="entry name" value="VI_FHA"/>
    <property type="match status" value="1"/>
</dbReference>
<dbReference type="RefSeq" id="WP_123888917.1">
    <property type="nucleotide sequence ID" value="NZ_RKKU01000006.1"/>
</dbReference>
<gene>
    <name evidence="2" type="primary">tagH</name>
    <name evidence="2" type="ORF">EF096_06990</name>
</gene>
<dbReference type="InterPro" id="IPR046883">
    <property type="entry name" value="T6SS_FHA_C"/>
</dbReference>
<dbReference type="Pfam" id="PF20232">
    <property type="entry name" value="T6SS_FHA_C"/>
    <property type="match status" value="1"/>
</dbReference>
<name>A0ABX9XJ97_9PSED</name>
<evidence type="ECO:0000313" key="3">
    <source>
        <dbReference type="Proteomes" id="UP000275199"/>
    </source>
</evidence>
<dbReference type="InterPro" id="IPR000253">
    <property type="entry name" value="FHA_dom"/>
</dbReference>
<dbReference type="InterPro" id="IPR008984">
    <property type="entry name" value="SMAD_FHA_dom_sf"/>
</dbReference>
<sequence>MELVFDVVSAQQFEPGLPNSKTFRQAGGVIGRGEDCDWVIPDRKRIVSGRHAEVSFHNGVFYLTDTSSNGILFKDTEMPMPKAKPQAIEHGQVYCIGEFEIRARITRDPSVFAEPTDPLEQPESLIPDDAFLDLDPLNAMDQPEQTYRGNDDFALLNEPQQGYADQRADYARVDMESLTIPELRQPEQPAPAPAPAPQAAPAPIAAGFWEDFARALGVNIDDLNETEREELALKSATLLKQSMGLVRQSLHTQTQLKGDLQLNDGSQVGHPLLLAQDSPAALHQLLRETSSEESAHQLLSSAFSELQSHQVALMAASRNASKSLFDQLAPEQLTLRFDQDGGSSLLNTSGGRWRAYTRLHRELQLDDRWHKELYTPEFTHAYQEQLRLINSLNSSYQG</sequence>
<dbReference type="SUPFAM" id="SSF49879">
    <property type="entry name" value="SMAD/FHA domain"/>
    <property type="match status" value="1"/>
</dbReference>
<dbReference type="Pfam" id="PF00498">
    <property type="entry name" value="FHA"/>
    <property type="match status" value="1"/>
</dbReference>
<evidence type="ECO:0000259" key="1">
    <source>
        <dbReference type="PROSITE" id="PS50006"/>
    </source>
</evidence>
<proteinExistence type="predicted"/>
<dbReference type="InterPro" id="IPR017735">
    <property type="entry name" value="T6SS_FHA"/>
</dbReference>
<feature type="domain" description="FHA" evidence="1">
    <location>
        <begin position="28"/>
        <end position="78"/>
    </location>
</feature>
<dbReference type="PROSITE" id="PS50006">
    <property type="entry name" value="FHA_DOMAIN"/>
    <property type="match status" value="1"/>
</dbReference>
<dbReference type="Gene3D" id="2.60.200.20">
    <property type="match status" value="1"/>
</dbReference>
<protein>
    <submittedName>
        <fullName evidence="2">Type VI secretion system-associated FHA domain protein TagH</fullName>
    </submittedName>
</protein>
<dbReference type="CDD" id="cd00060">
    <property type="entry name" value="FHA"/>
    <property type="match status" value="1"/>
</dbReference>